<dbReference type="Proteomes" id="UP001193035">
    <property type="component" value="Unassembled WGS sequence"/>
</dbReference>
<sequence length="247" mass="26491">MAELLTRKHHGDGIVELQLNRAPVNALSAEFLMSFAAEMDELSRDPDTRTIVLSSAFKVFSAGLDLKEAQNFDVAQQQAIVEGLNVGFLTLFACPKPTVCAVNGAAIAGGLFFVLASDFRVAAPEAKLGLAEVRVGVDFPVGPMEIARATLDPNTLRRLLLTGQPMDADSAQRVGVIDVIDADVLSRAVQEARALAQIPPRTYASVKRQIRQAVISLIEESMAAGGNAPEGGWFNDETRDAMKRMIG</sequence>
<dbReference type="PANTHER" id="PTHR11941:SF169">
    <property type="entry name" value="(7AS)-7A-METHYL-1,5-DIOXO-2,3,5,6,7,7A-HEXAHYDRO-1H-INDENE-CARBOXYL-COA HYDROLASE"/>
    <property type="match status" value="1"/>
</dbReference>
<dbReference type="InterPro" id="IPR029045">
    <property type="entry name" value="ClpP/crotonase-like_dom_sf"/>
</dbReference>
<dbReference type="RefSeq" id="WP_138840593.1">
    <property type="nucleotide sequence ID" value="NZ_VCPD01000002.1"/>
</dbReference>
<dbReference type="Gene3D" id="3.90.226.10">
    <property type="entry name" value="2-enoyl-CoA Hydratase, Chain A, domain 1"/>
    <property type="match status" value="1"/>
</dbReference>
<accession>A0ABY2X145</accession>
<organism evidence="3 4">
    <name type="scientific">Ruegeria sediminis</name>
    <dbReference type="NCBI Taxonomy" id="2583820"/>
    <lineage>
        <taxon>Bacteria</taxon>
        <taxon>Pseudomonadati</taxon>
        <taxon>Pseudomonadota</taxon>
        <taxon>Alphaproteobacteria</taxon>
        <taxon>Rhodobacterales</taxon>
        <taxon>Roseobacteraceae</taxon>
        <taxon>Ruegeria</taxon>
    </lineage>
</organism>
<keyword evidence="1" id="KW-0443">Lipid metabolism</keyword>
<dbReference type="InterPro" id="IPR001753">
    <property type="entry name" value="Enoyl-CoA_hydra/iso"/>
</dbReference>
<evidence type="ECO:0000256" key="2">
    <source>
        <dbReference type="ARBA" id="ARBA00023239"/>
    </source>
</evidence>
<evidence type="ECO:0000313" key="4">
    <source>
        <dbReference type="Proteomes" id="UP001193035"/>
    </source>
</evidence>
<reference evidence="3 4" key="1">
    <citation type="submission" date="2019-05" db="EMBL/GenBank/DDBJ databases">
        <title>Ruegeria sp. nov., isolated from tidal flat.</title>
        <authorList>
            <person name="Kim W."/>
        </authorList>
    </citation>
    <scope>NUCLEOTIDE SEQUENCE [LARGE SCALE GENOMIC DNA]</scope>
    <source>
        <strain evidence="3 4">CAU 1488</strain>
    </source>
</reference>
<comment type="caution">
    <text evidence="3">The sequence shown here is derived from an EMBL/GenBank/DDBJ whole genome shotgun (WGS) entry which is preliminary data.</text>
</comment>
<name>A0ABY2X145_9RHOB</name>
<evidence type="ECO:0000256" key="1">
    <source>
        <dbReference type="ARBA" id="ARBA00023098"/>
    </source>
</evidence>
<keyword evidence="2" id="KW-0456">Lyase</keyword>
<gene>
    <name evidence="3" type="ORF">FGK63_05415</name>
</gene>
<dbReference type="PANTHER" id="PTHR11941">
    <property type="entry name" value="ENOYL-COA HYDRATASE-RELATED"/>
    <property type="match status" value="1"/>
</dbReference>
<dbReference type="EMBL" id="VCPD01000002">
    <property type="protein sequence ID" value="TMV08563.1"/>
    <property type="molecule type" value="Genomic_DNA"/>
</dbReference>
<proteinExistence type="predicted"/>
<keyword evidence="4" id="KW-1185">Reference proteome</keyword>
<dbReference type="Pfam" id="PF00378">
    <property type="entry name" value="ECH_1"/>
    <property type="match status" value="1"/>
</dbReference>
<dbReference type="SUPFAM" id="SSF52096">
    <property type="entry name" value="ClpP/crotonase"/>
    <property type="match status" value="1"/>
</dbReference>
<evidence type="ECO:0000313" key="3">
    <source>
        <dbReference type="EMBL" id="TMV08563.1"/>
    </source>
</evidence>
<protein>
    <submittedName>
        <fullName evidence="3">Enoyl-CoA hydratase/isomerase family protein</fullName>
    </submittedName>
</protein>
<dbReference type="CDD" id="cd06558">
    <property type="entry name" value="crotonase-like"/>
    <property type="match status" value="1"/>
</dbReference>